<dbReference type="InterPro" id="IPR003593">
    <property type="entry name" value="AAA+_ATPase"/>
</dbReference>
<dbReference type="NCBIfam" id="NF007739">
    <property type="entry name" value="PRK10419.1"/>
    <property type="match status" value="2"/>
</dbReference>
<comment type="caution">
    <text evidence="6">The sequence shown here is derived from an EMBL/GenBank/DDBJ whole genome shotgun (WGS) entry which is preliminary data.</text>
</comment>
<dbReference type="PROSITE" id="PS50893">
    <property type="entry name" value="ABC_TRANSPORTER_2"/>
    <property type="match status" value="2"/>
</dbReference>
<evidence type="ECO:0000256" key="4">
    <source>
        <dbReference type="ARBA" id="ARBA00022840"/>
    </source>
</evidence>
<name>A0AA42BVT1_9MICO</name>
<dbReference type="PANTHER" id="PTHR43776">
    <property type="entry name" value="TRANSPORT ATP-BINDING PROTEIN"/>
    <property type="match status" value="1"/>
</dbReference>
<evidence type="ECO:0000313" key="6">
    <source>
        <dbReference type="EMBL" id="MCS5727701.1"/>
    </source>
</evidence>
<dbReference type="GO" id="GO:0015833">
    <property type="term" value="P:peptide transport"/>
    <property type="evidence" value="ECO:0007669"/>
    <property type="project" value="InterPro"/>
</dbReference>
<dbReference type="InterPro" id="IPR027417">
    <property type="entry name" value="P-loop_NTPase"/>
</dbReference>
<protein>
    <submittedName>
        <fullName evidence="6">ABC transporter ATP-binding protein</fullName>
    </submittedName>
</protein>
<dbReference type="RefSeq" id="WP_259530715.1">
    <property type="nucleotide sequence ID" value="NZ_JANLCK010000013.1"/>
</dbReference>
<dbReference type="InterPro" id="IPR017871">
    <property type="entry name" value="ABC_transporter-like_CS"/>
</dbReference>
<feature type="domain" description="ABC transporter" evidence="5">
    <location>
        <begin position="11"/>
        <end position="262"/>
    </location>
</feature>
<evidence type="ECO:0000259" key="5">
    <source>
        <dbReference type="PROSITE" id="PS50893"/>
    </source>
</evidence>
<dbReference type="Proteomes" id="UP001165587">
    <property type="component" value="Unassembled WGS sequence"/>
</dbReference>
<organism evidence="6 7">
    <name type="scientific">Herbiconiux oxytropis</name>
    <dbReference type="NCBI Taxonomy" id="2970915"/>
    <lineage>
        <taxon>Bacteria</taxon>
        <taxon>Bacillati</taxon>
        <taxon>Actinomycetota</taxon>
        <taxon>Actinomycetes</taxon>
        <taxon>Micrococcales</taxon>
        <taxon>Microbacteriaceae</taxon>
        <taxon>Herbiconiux</taxon>
    </lineage>
</organism>
<dbReference type="GO" id="GO:0005524">
    <property type="term" value="F:ATP binding"/>
    <property type="evidence" value="ECO:0007669"/>
    <property type="project" value="UniProtKB-KW"/>
</dbReference>
<dbReference type="PANTHER" id="PTHR43776:SF7">
    <property type="entry name" value="D,D-DIPEPTIDE TRANSPORT ATP-BINDING PROTEIN DDPF-RELATED"/>
    <property type="match status" value="1"/>
</dbReference>
<dbReference type="PROSITE" id="PS00211">
    <property type="entry name" value="ABC_TRANSPORTER_1"/>
    <property type="match status" value="2"/>
</dbReference>
<dbReference type="CDD" id="cd03257">
    <property type="entry name" value="ABC_NikE_OppD_transporters"/>
    <property type="match status" value="2"/>
</dbReference>
<dbReference type="EMBL" id="JANLCK010000013">
    <property type="protein sequence ID" value="MCS5727701.1"/>
    <property type="molecule type" value="Genomic_DNA"/>
</dbReference>
<accession>A0AA42BVT1</accession>
<dbReference type="InterPro" id="IPR003439">
    <property type="entry name" value="ABC_transporter-like_ATP-bd"/>
</dbReference>
<dbReference type="AlphaFoldDB" id="A0AA42BVT1"/>
<reference evidence="6" key="1">
    <citation type="submission" date="2022-08" db="EMBL/GenBank/DDBJ databases">
        <authorList>
            <person name="Deng Y."/>
            <person name="Han X.-F."/>
            <person name="Zhang Y.-Q."/>
        </authorList>
    </citation>
    <scope>NUCLEOTIDE SEQUENCE</scope>
    <source>
        <strain evidence="6">CPCC 203407</strain>
    </source>
</reference>
<dbReference type="SMART" id="SM00382">
    <property type="entry name" value="AAA"/>
    <property type="match status" value="2"/>
</dbReference>
<dbReference type="InterPro" id="IPR013563">
    <property type="entry name" value="Oligopep_ABC_C"/>
</dbReference>
<dbReference type="InterPro" id="IPR050319">
    <property type="entry name" value="ABC_transp_ATP-bind"/>
</dbReference>
<proteinExistence type="inferred from homology"/>
<sequence length="586" mass="63249">MTDVTNQKPLLEIKDLQVGFKTTEGVVPAVRGVDLTLMPGQTLAIVGESGSGKSTTAHAIINLLPGPGRITGGSIMFDGQELTSYSQKKMEEVRGRQIGFVPQDPMSNLNPVWSIGFQVEETIRANGIATGRKAVREHAIQVLKEAGLADADKRLKQFPHQFSGGMRQRVLIGIGLSSRPKLLIADEPTSALDVTVQRKILDHLETLTRDIGTAVLFITHDLGLAAERAEQLVVMYKGRIVEAGPSKEILQNPVHPYTQRLVAAAPSLASRRIQSGTAATPTHSLSDLDYAPTTVTESVDLIAAAEERLEQVPKGPSLAKRPDAIVVKDLTKVYNIRGQGKGKASELIASDNVSFSVAKGTTTALVGESGSGKSTVAKMILRLEDPTSGSIMIDGVDVAPLKGRPLLDLRRRMQPVFQDPYGSLDPLRNIGNTIGEPLQVHKVGDRTARRERVLELLDQVALPQNLITRYPNELSGGQRQRVAIARALALKPDIVVLDEAVSALDVLVQAQILKLLADLQAELELTYLFITHDLAVVRVIADNVCVMQRGRIVEAASTDQVFDSPQEQYTKELLNAIPGAGITLGV</sequence>
<comment type="similarity">
    <text evidence="1">Belongs to the ABC transporter superfamily.</text>
</comment>
<evidence type="ECO:0000256" key="3">
    <source>
        <dbReference type="ARBA" id="ARBA00022741"/>
    </source>
</evidence>
<evidence type="ECO:0000256" key="2">
    <source>
        <dbReference type="ARBA" id="ARBA00022448"/>
    </source>
</evidence>
<keyword evidence="7" id="KW-1185">Reference proteome</keyword>
<dbReference type="GO" id="GO:0016887">
    <property type="term" value="F:ATP hydrolysis activity"/>
    <property type="evidence" value="ECO:0007669"/>
    <property type="project" value="InterPro"/>
</dbReference>
<keyword evidence="2" id="KW-0813">Transport</keyword>
<dbReference type="Pfam" id="PF00005">
    <property type="entry name" value="ABC_tran"/>
    <property type="match status" value="2"/>
</dbReference>
<keyword evidence="3" id="KW-0547">Nucleotide-binding</keyword>
<keyword evidence="4 6" id="KW-0067">ATP-binding</keyword>
<dbReference type="NCBIfam" id="NF008453">
    <property type="entry name" value="PRK11308.1"/>
    <property type="match status" value="2"/>
</dbReference>
<dbReference type="FunFam" id="3.40.50.300:FF:000016">
    <property type="entry name" value="Oligopeptide ABC transporter ATP-binding component"/>
    <property type="match status" value="1"/>
</dbReference>
<dbReference type="Gene3D" id="3.40.50.300">
    <property type="entry name" value="P-loop containing nucleotide triphosphate hydrolases"/>
    <property type="match status" value="2"/>
</dbReference>
<evidence type="ECO:0000313" key="7">
    <source>
        <dbReference type="Proteomes" id="UP001165587"/>
    </source>
</evidence>
<dbReference type="Pfam" id="PF08352">
    <property type="entry name" value="oligo_HPY"/>
    <property type="match status" value="2"/>
</dbReference>
<dbReference type="SUPFAM" id="SSF52540">
    <property type="entry name" value="P-loop containing nucleoside triphosphate hydrolases"/>
    <property type="match status" value="2"/>
</dbReference>
<evidence type="ECO:0000256" key="1">
    <source>
        <dbReference type="ARBA" id="ARBA00005417"/>
    </source>
</evidence>
<gene>
    <name evidence="6" type="ORF">N1028_17535</name>
</gene>
<dbReference type="GO" id="GO:0055085">
    <property type="term" value="P:transmembrane transport"/>
    <property type="evidence" value="ECO:0007669"/>
    <property type="project" value="UniProtKB-ARBA"/>
</dbReference>
<feature type="domain" description="ABC transporter" evidence="5">
    <location>
        <begin position="325"/>
        <end position="574"/>
    </location>
</feature>